<sequence>MKKTILTAIILAMSITAFAQHDYTHDDNHVYYHGMVLRHANIETFQDLGYGYAKDSRHVYQNGNILEYVDPNSFRIDSRYRISNADDIIYNRDDNEDYDNNRCETSRYHKTNFDVFYNGKKLDDASASTFKEIGRGYAKDAFNVYYRGNKVEDATASSFQIIEGGYAKDAFNAYYRGKKLPDVSSANNFKYQGNGYASDGFNMYYHGKKIDNQ</sequence>
<keyword evidence="1" id="KW-0732">Signal</keyword>
<keyword evidence="3" id="KW-1185">Reference proteome</keyword>
<dbReference type="Proteomes" id="UP001319045">
    <property type="component" value="Chromosome"/>
</dbReference>
<reference evidence="2 3" key="1">
    <citation type="journal article" date="2022" name="Int. J. Syst. Evol. Microbiol.">
        <title>Prevotella herbatica sp. nov., a plant polysaccharide-decomposing anaerobic bacterium isolated from a methanogenic reactor.</title>
        <authorList>
            <person name="Uek A."/>
            <person name="Tonouchi A."/>
            <person name="Kaku N."/>
            <person name="Ueki K."/>
        </authorList>
    </citation>
    <scope>NUCLEOTIDE SEQUENCE [LARGE SCALE GENOMIC DNA]</scope>
    <source>
        <strain evidence="2 3">WR041</strain>
    </source>
</reference>
<feature type="chain" id="PRO_5046058619" evidence="1">
    <location>
        <begin position="20"/>
        <end position="213"/>
    </location>
</feature>
<dbReference type="RefSeq" id="WP_207153834.1">
    <property type="nucleotide sequence ID" value="NZ_AP024484.1"/>
</dbReference>
<dbReference type="InterPro" id="IPR027375">
    <property type="entry name" value="DKNYY"/>
</dbReference>
<evidence type="ECO:0000313" key="3">
    <source>
        <dbReference type="Proteomes" id="UP001319045"/>
    </source>
</evidence>
<feature type="signal peptide" evidence="1">
    <location>
        <begin position="1"/>
        <end position="19"/>
    </location>
</feature>
<evidence type="ECO:0000256" key="1">
    <source>
        <dbReference type="SAM" id="SignalP"/>
    </source>
</evidence>
<dbReference type="Pfam" id="PF13644">
    <property type="entry name" value="DKNYY"/>
    <property type="match status" value="1"/>
</dbReference>
<protein>
    <submittedName>
        <fullName evidence="2">DKNYY domain-containing protein</fullName>
    </submittedName>
</protein>
<dbReference type="EMBL" id="AP024484">
    <property type="protein sequence ID" value="BCS86268.1"/>
    <property type="molecule type" value="Genomic_DNA"/>
</dbReference>
<evidence type="ECO:0000313" key="2">
    <source>
        <dbReference type="EMBL" id="BCS86268.1"/>
    </source>
</evidence>
<gene>
    <name evidence="2" type="ORF">prwr041_21610</name>
</gene>
<proteinExistence type="predicted"/>
<name>A0ABN6EN37_9BACT</name>
<organism evidence="2 3">
    <name type="scientific">Prevotella herbatica</name>
    <dbReference type="NCBI Taxonomy" id="2801997"/>
    <lineage>
        <taxon>Bacteria</taxon>
        <taxon>Pseudomonadati</taxon>
        <taxon>Bacteroidota</taxon>
        <taxon>Bacteroidia</taxon>
        <taxon>Bacteroidales</taxon>
        <taxon>Prevotellaceae</taxon>
        <taxon>Prevotella</taxon>
    </lineage>
</organism>
<accession>A0ABN6EN37</accession>